<dbReference type="Pfam" id="PF13032">
    <property type="entry name" value="RNaseH_pPIWI_RE"/>
    <property type="match status" value="1"/>
</dbReference>
<proteinExistence type="predicted"/>
<dbReference type="Pfam" id="PF18157">
    <property type="entry name" value="MID_pPIWI_RE"/>
    <property type="match status" value="1"/>
</dbReference>
<reference evidence="3 4" key="1">
    <citation type="submission" date="2021-06" db="EMBL/GenBank/DDBJ databases">
        <title>Microbial metabolic specificity influences pelagic lipid remineralization.</title>
        <authorList>
            <person name="Behrendt L."/>
            <person name="Hunter J.E."/>
            <person name="Alcolombri U."/>
            <person name="Smriga S."/>
            <person name="Mincer T."/>
            <person name="Lowenstein D.P."/>
            <person name="Peaudecerf F.J."/>
            <person name="Fernandez V.I."/>
            <person name="Fredricks H."/>
            <person name="Almblad H."/>
            <person name="Harrison J.J."/>
            <person name="Stocker R."/>
            <person name="Van Mooy B.A.S."/>
        </authorList>
    </citation>
    <scope>NUCLEOTIDE SEQUENCE [LARGE SCALE GENOMIC DNA]</scope>
    <source>
        <strain evidence="3 4">A252</strain>
    </source>
</reference>
<dbReference type="RefSeq" id="WP_216706969.1">
    <property type="nucleotide sequence ID" value="NZ_CP076683.1"/>
</dbReference>
<dbReference type="EMBL" id="CP076683">
    <property type="protein sequence ID" value="QWV17050.1"/>
    <property type="molecule type" value="Genomic_DNA"/>
</dbReference>
<evidence type="ECO:0000313" key="4">
    <source>
        <dbReference type="Proteomes" id="UP000683436"/>
    </source>
</evidence>
<evidence type="ECO:0000313" key="3">
    <source>
        <dbReference type="EMBL" id="QWV17050.1"/>
    </source>
</evidence>
<evidence type="ECO:0000259" key="2">
    <source>
        <dbReference type="Pfam" id="PF18157"/>
    </source>
</evidence>
<sequence length="783" mass="85686">MKALELRTSLFKFDATQLGQAYRVVIGPQYLDAWQALQGLVKKPHPGLPTTGLEEMLAVLSRGPVKVDLFPQKEGGVSAIIMLYPLSVDTINEVLHLWSMDVLRIWNEQLIGIEGKLIVTDVVPLDTSHLVTPGDISSLAYTVIPWLVGQALIQKPMQAAMPIKLYQAADSSLLAWDDPIVSENDVRYASALHAIEPTLVLLHGRPQPYIQLRVKLTQVMPNLVGKKKHAWVKTGDLIVKAKLKTKKTVEGWETTYEHPVEKLLTFMGVQSFPPMVDGDIPIDSDVRPIYAIPPSNPMIASGPGPLFLDQAGFHLLASLPGTAPLLVKKAVASLREEKVVTTGEAANLNAMVLAAHADVMLRLHAASTTLAQDSKFFDKVMPPLVALTRLDVPDAQRMLEGKHDSNSLNDWLMNHVVPASKQASENGAKVMIVETSTSAASQEAGLDPKHVIRRVLAKHGIATQFIMHIDPDAQAKRRKTKADDRDFKATNSIIEAIRLSGHLPVPTPKVKSMPASTTVLSILLDRIQDKGPAIYLPVITRTVLGGNKPEVFWFESSLDSNGKWFSYGEGLAAIHGTDTLLKPDQLKTLVTQSLLDCKINSNDSLIVCLDANLRTFYGALKDGPGEGLPPVPSDAAVVRIRADHQVAQISGNHTLSPNSAHYIGTKVGAFQSCESASVFYFVSPSKQYGSVRSQRENTRYDVSERDLRDPWQQLGVTEITIITPGAFSTATVIAEQVALLCRTPSLWDGYLRLPGPMHLGKQVAADHPILEMRRKSEANRYGN</sequence>
<keyword evidence="4" id="KW-1185">Reference proteome</keyword>
<dbReference type="Proteomes" id="UP000683436">
    <property type="component" value="Chromosome"/>
</dbReference>
<organism evidence="3 4">
    <name type="scientific">Stutzerimonas zhaodongensis</name>
    <dbReference type="NCBI Taxonomy" id="1176257"/>
    <lineage>
        <taxon>Bacteria</taxon>
        <taxon>Pseudomonadati</taxon>
        <taxon>Pseudomonadota</taxon>
        <taxon>Gammaproteobacteria</taxon>
        <taxon>Pseudomonadales</taxon>
        <taxon>Pseudomonadaceae</taxon>
        <taxon>Stutzerimonas</taxon>
    </lineage>
</organism>
<protein>
    <submittedName>
        <fullName evidence="3">DUF3893 domain-containing protein</fullName>
    </submittedName>
</protein>
<evidence type="ECO:0000259" key="1">
    <source>
        <dbReference type="Pfam" id="PF13032"/>
    </source>
</evidence>
<dbReference type="InterPro" id="IPR040496">
    <property type="entry name" value="MID_pPIWI_RE"/>
</dbReference>
<feature type="domain" description="pPIWI-RE RNaseH" evidence="1">
    <location>
        <begin position="531"/>
        <end position="768"/>
    </location>
</feature>
<dbReference type="InterPro" id="IPR024996">
    <property type="entry name" value="RNaseH_pPIWI_RE"/>
</dbReference>
<accession>A0ABX8ITH8</accession>
<name>A0ABX8ITH8_9GAMM</name>
<gene>
    <name evidence="3" type="ORF">KQ248_21835</name>
</gene>
<feature type="domain" description="Prokaryotic pPIWI-RE MID" evidence="2">
    <location>
        <begin position="420"/>
        <end position="507"/>
    </location>
</feature>